<feature type="coiled-coil region" evidence="1">
    <location>
        <begin position="639"/>
        <end position="673"/>
    </location>
</feature>
<feature type="region of interest" description="Disordered" evidence="2">
    <location>
        <begin position="453"/>
        <end position="547"/>
    </location>
</feature>
<accession>A0A0B7JQJ3</accession>
<keyword evidence="1" id="KW-0175">Coiled coil</keyword>
<dbReference type="InterPro" id="IPR011598">
    <property type="entry name" value="bHLH_dom"/>
</dbReference>
<dbReference type="InterPro" id="IPR036638">
    <property type="entry name" value="HLH_DNA-bd_sf"/>
</dbReference>
<evidence type="ECO:0000313" key="4">
    <source>
        <dbReference type="EMBL" id="CEO44975.1"/>
    </source>
</evidence>
<dbReference type="Pfam" id="PF00010">
    <property type="entry name" value="HLH"/>
    <property type="match status" value="1"/>
</dbReference>
<proteinExistence type="predicted"/>
<name>A0A0B7JQJ3_BIOOC</name>
<evidence type="ECO:0000256" key="2">
    <source>
        <dbReference type="SAM" id="MobiDB-lite"/>
    </source>
</evidence>
<feature type="compositionally biased region" description="Low complexity" evidence="2">
    <location>
        <begin position="628"/>
        <end position="637"/>
    </location>
</feature>
<reference evidence="4" key="1">
    <citation type="submission" date="2015-01" db="EMBL/GenBank/DDBJ databases">
        <authorList>
            <person name="Durling Mikael"/>
        </authorList>
    </citation>
    <scope>NUCLEOTIDE SEQUENCE</scope>
</reference>
<feature type="domain" description="BHLH" evidence="3">
    <location>
        <begin position="583"/>
        <end position="649"/>
    </location>
</feature>
<dbReference type="EMBL" id="CDPU01000002">
    <property type="protein sequence ID" value="CEO44975.1"/>
    <property type="molecule type" value="Genomic_DNA"/>
</dbReference>
<dbReference type="AlphaFoldDB" id="A0A0B7JQJ3"/>
<feature type="region of interest" description="Disordered" evidence="2">
    <location>
        <begin position="265"/>
        <end position="298"/>
    </location>
</feature>
<gene>
    <name evidence="4" type="ORF">BN869_000001030_1</name>
</gene>
<evidence type="ECO:0000256" key="1">
    <source>
        <dbReference type="SAM" id="Coils"/>
    </source>
</evidence>
<feature type="region of interest" description="Disordered" evidence="2">
    <location>
        <begin position="323"/>
        <end position="405"/>
    </location>
</feature>
<dbReference type="GO" id="GO:0046983">
    <property type="term" value="F:protein dimerization activity"/>
    <property type="evidence" value="ECO:0007669"/>
    <property type="project" value="InterPro"/>
</dbReference>
<organism evidence="4">
    <name type="scientific">Bionectria ochroleuca</name>
    <name type="common">Gliocladium roseum</name>
    <dbReference type="NCBI Taxonomy" id="29856"/>
    <lineage>
        <taxon>Eukaryota</taxon>
        <taxon>Fungi</taxon>
        <taxon>Dikarya</taxon>
        <taxon>Ascomycota</taxon>
        <taxon>Pezizomycotina</taxon>
        <taxon>Sordariomycetes</taxon>
        <taxon>Hypocreomycetidae</taxon>
        <taxon>Hypocreales</taxon>
        <taxon>Bionectriaceae</taxon>
        <taxon>Clonostachys</taxon>
    </lineage>
</organism>
<sequence length="674" mass="72701">MASATWDGHDHHMAAGPDDDFQHFLDMSTIGDGMQFDFNGFPDGAEAQAMMNRQRNPPDAIMNDAGTSSMMPQGAGMMHGQPAQINPSGPPHTSAAAQMIPTTAPASDSISSIDAQIQYLQQQKFQQQQRQIQEQRNAFFASQNHSVPPTPQSIEMPPGSGNFYTQEQMSHEVYDGGYHQQQRMKERQDMAFTPLVSPAVTPLETHYMENNFTAYFSPLTSPALHAQNDSSSIYDPSTQSNNSPIEMDLEMSQAPVVVPMELSKKARENNAAKTRSRAGGIRNSPISKPLRRKTGPSPAIVSQVLSEVDERSQLNKMEPMLPLPVSSAEMSEENASVSPENLTEMPPPPVPTRRSMSKSPYIQAQNGSAPTSAPSSTTAVPASRSSVTNSPQAGADQPHPATPASLMRLAGSKAKKGSSHLNEQVSTDNIETLELPESVAKKQFPIINTQAAAKDAPYPDPGSANRSSFQPLPSPVFTRPGTTSANQSPLIGPGSTGPAPRKTPQLAPRASRKRSTSSVHVSPALLPRISPNIKPLLPGTPGESAEDTASRLLMSKSNYQNILEGNTVPGVSYPSELSTNLTSKRTSHKIAEQGRRNRINSALQVMAGLLPDQKGFSGEDSDKKDSKQANAANSKASVVEKAIVHMQNLSKENVDLKEELQDLRTQLEKLKAKQ</sequence>
<feature type="compositionally biased region" description="Polar residues" evidence="2">
    <location>
        <begin position="357"/>
        <end position="367"/>
    </location>
</feature>
<feature type="compositionally biased region" description="Low complexity" evidence="2">
    <location>
        <begin position="368"/>
        <end position="388"/>
    </location>
</feature>
<dbReference type="PROSITE" id="PS50888">
    <property type="entry name" value="BHLH"/>
    <property type="match status" value="1"/>
</dbReference>
<feature type="region of interest" description="Disordered" evidence="2">
    <location>
        <begin position="612"/>
        <end position="637"/>
    </location>
</feature>
<dbReference type="Gene3D" id="4.10.280.10">
    <property type="entry name" value="Helix-loop-helix DNA-binding domain"/>
    <property type="match status" value="1"/>
</dbReference>
<dbReference type="SMART" id="SM00353">
    <property type="entry name" value="HLH"/>
    <property type="match status" value="1"/>
</dbReference>
<dbReference type="CDD" id="cd11392">
    <property type="entry name" value="bHLH_ScPHO4_like"/>
    <property type="match status" value="1"/>
</dbReference>
<evidence type="ECO:0000259" key="3">
    <source>
        <dbReference type="PROSITE" id="PS50888"/>
    </source>
</evidence>
<protein>
    <recommendedName>
        <fullName evidence="3">BHLH domain-containing protein</fullName>
    </recommendedName>
</protein>
<dbReference type="SUPFAM" id="SSF47459">
    <property type="entry name" value="HLH, helix-loop-helix DNA-binding domain"/>
    <property type="match status" value="1"/>
</dbReference>
<feature type="compositionally biased region" description="Polar residues" evidence="2">
    <location>
        <begin position="480"/>
        <end position="489"/>
    </location>
</feature>